<reference evidence="2" key="1">
    <citation type="journal article" date="2014" name="Front. Microbiol.">
        <title>High frequency of phylogenetically diverse reductive dehalogenase-homologous genes in deep subseafloor sedimentary metagenomes.</title>
        <authorList>
            <person name="Kawai M."/>
            <person name="Futagami T."/>
            <person name="Toyoda A."/>
            <person name="Takaki Y."/>
            <person name="Nishi S."/>
            <person name="Hori S."/>
            <person name="Arai W."/>
            <person name="Tsubouchi T."/>
            <person name="Morono Y."/>
            <person name="Uchiyama I."/>
            <person name="Ito T."/>
            <person name="Fujiyama A."/>
            <person name="Inagaki F."/>
            <person name="Takami H."/>
        </authorList>
    </citation>
    <scope>NUCLEOTIDE SEQUENCE</scope>
    <source>
        <strain evidence="2">Expedition CK06-06</strain>
    </source>
</reference>
<dbReference type="EMBL" id="BARU01037580">
    <property type="protein sequence ID" value="GAH88913.1"/>
    <property type="molecule type" value="Genomic_DNA"/>
</dbReference>
<dbReference type="AlphaFoldDB" id="X1L410"/>
<evidence type="ECO:0000313" key="2">
    <source>
        <dbReference type="EMBL" id="GAH88913.1"/>
    </source>
</evidence>
<proteinExistence type="predicted"/>
<evidence type="ECO:0000259" key="1">
    <source>
        <dbReference type="PROSITE" id="PS51740"/>
    </source>
</evidence>
<feature type="domain" description="SpoVT-AbrB" evidence="1">
    <location>
        <begin position="2"/>
        <end position="47"/>
    </location>
</feature>
<dbReference type="InterPro" id="IPR037914">
    <property type="entry name" value="SpoVT-AbrB_sf"/>
</dbReference>
<protein>
    <recommendedName>
        <fullName evidence="1">SpoVT-AbrB domain-containing protein</fullName>
    </recommendedName>
</protein>
<dbReference type="Pfam" id="PF04014">
    <property type="entry name" value="MazE_antitoxin"/>
    <property type="match status" value="1"/>
</dbReference>
<dbReference type="SMART" id="SM00966">
    <property type="entry name" value="SpoVT_AbrB"/>
    <property type="match status" value="1"/>
</dbReference>
<dbReference type="PROSITE" id="PS51740">
    <property type="entry name" value="SPOVT_ABRB"/>
    <property type="match status" value="1"/>
</dbReference>
<accession>X1L410</accession>
<dbReference type="GO" id="GO:0003677">
    <property type="term" value="F:DNA binding"/>
    <property type="evidence" value="ECO:0007669"/>
    <property type="project" value="InterPro"/>
</dbReference>
<dbReference type="InterPro" id="IPR007159">
    <property type="entry name" value="SpoVT-AbrB_dom"/>
</dbReference>
<gene>
    <name evidence="2" type="ORF">S03H2_58524</name>
</gene>
<sequence>MSVLRRIQRNFQITIPPAIRKMLNLKIGDLIEFEVVGDEIKIKPKVVMDKSQSWFWTKDWQEREKEVEKNFREGKIIVSETIEDFIGD</sequence>
<dbReference type="NCBIfam" id="TIGR01439">
    <property type="entry name" value="lp_hng_hel_AbrB"/>
    <property type="match status" value="1"/>
</dbReference>
<feature type="non-terminal residue" evidence="2">
    <location>
        <position position="88"/>
    </location>
</feature>
<comment type="caution">
    <text evidence="2">The sequence shown here is derived from an EMBL/GenBank/DDBJ whole genome shotgun (WGS) entry which is preliminary data.</text>
</comment>
<dbReference type="Gene3D" id="2.10.260.10">
    <property type="match status" value="1"/>
</dbReference>
<organism evidence="2">
    <name type="scientific">marine sediment metagenome</name>
    <dbReference type="NCBI Taxonomy" id="412755"/>
    <lineage>
        <taxon>unclassified sequences</taxon>
        <taxon>metagenomes</taxon>
        <taxon>ecological metagenomes</taxon>
    </lineage>
</organism>
<dbReference type="SUPFAM" id="SSF89447">
    <property type="entry name" value="AbrB/MazE/MraZ-like"/>
    <property type="match status" value="1"/>
</dbReference>
<name>X1L410_9ZZZZ</name>